<dbReference type="SUPFAM" id="SSF53623">
    <property type="entry name" value="MurD-like peptide ligases, catalytic domain"/>
    <property type="match status" value="1"/>
</dbReference>
<evidence type="ECO:0000256" key="8">
    <source>
        <dbReference type="ARBA" id="ARBA00022842"/>
    </source>
</evidence>
<keyword evidence="6 11" id="KW-0547">Nucleotide-binding</keyword>
<keyword evidence="5" id="KW-0479">Metal-binding</keyword>
<dbReference type="InterPro" id="IPR004101">
    <property type="entry name" value="Mur_ligase_C"/>
</dbReference>
<evidence type="ECO:0000256" key="7">
    <source>
        <dbReference type="ARBA" id="ARBA00022840"/>
    </source>
</evidence>
<keyword evidence="15" id="KW-1185">Reference proteome</keyword>
<keyword evidence="8" id="KW-0460">Magnesium</keyword>
<dbReference type="InterPro" id="IPR018109">
    <property type="entry name" value="Folylpolyglutamate_synth_CS"/>
</dbReference>
<dbReference type="GO" id="GO:0005737">
    <property type="term" value="C:cytoplasm"/>
    <property type="evidence" value="ECO:0007669"/>
    <property type="project" value="TreeGrafter"/>
</dbReference>
<evidence type="ECO:0000256" key="10">
    <source>
        <dbReference type="ARBA" id="ARBA00047493"/>
    </source>
</evidence>
<accession>A0A923RRD8</accession>
<dbReference type="PROSITE" id="PS01012">
    <property type="entry name" value="FOLYLPOLYGLU_SYNT_2"/>
    <property type="match status" value="1"/>
</dbReference>
<gene>
    <name evidence="14" type="ORF">H8S37_16550</name>
</gene>
<evidence type="ECO:0000256" key="1">
    <source>
        <dbReference type="ARBA" id="ARBA00001946"/>
    </source>
</evidence>
<dbReference type="Pfam" id="PF02875">
    <property type="entry name" value="Mur_ligase_C"/>
    <property type="match status" value="1"/>
</dbReference>
<dbReference type="GO" id="GO:0046872">
    <property type="term" value="F:metal ion binding"/>
    <property type="evidence" value="ECO:0007669"/>
    <property type="project" value="UniProtKB-KW"/>
</dbReference>
<dbReference type="GO" id="GO:0004326">
    <property type="term" value="F:tetrahydrofolylpolyglutamate synthase activity"/>
    <property type="evidence" value="ECO:0007669"/>
    <property type="project" value="UniProtKB-EC"/>
</dbReference>
<evidence type="ECO:0000313" key="14">
    <source>
        <dbReference type="EMBL" id="MBC5690524.1"/>
    </source>
</evidence>
<dbReference type="GO" id="GO:0008841">
    <property type="term" value="F:dihydrofolate synthase activity"/>
    <property type="evidence" value="ECO:0007669"/>
    <property type="project" value="TreeGrafter"/>
</dbReference>
<dbReference type="Pfam" id="PF08245">
    <property type="entry name" value="Mur_ligase_M"/>
    <property type="match status" value="1"/>
</dbReference>
<evidence type="ECO:0000259" key="12">
    <source>
        <dbReference type="Pfam" id="PF02875"/>
    </source>
</evidence>
<dbReference type="AlphaFoldDB" id="A0A923RRD8"/>
<feature type="domain" description="Mur ligase C-terminal" evidence="12">
    <location>
        <begin position="295"/>
        <end position="412"/>
    </location>
</feature>
<dbReference type="InterPro" id="IPR013221">
    <property type="entry name" value="Mur_ligase_cen"/>
</dbReference>
<organism evidence="14 15">
    <name type="scientific">Mediterraneibacter hominis</name>
    <dbReference type="NCBI Taxonomy" id="2763054"/>
    <lineage>
        <taxon>Bacteria</taxon>
        <taxon>Bacillati</taxon>
        <taxon>Bacillota</taxon>
        <taxon>Clostridia</taxon>
        <taxon>Lachnospirales</taxon>
        <taxon>Lachnospiraceae</taxon>
        <taxon>Mediterraneibacter</taxon>
    </lineage>
</organism>
<dbReference type="InterPro" id="IPR036565">
    <property type="entry name" value="Mur-like_cat_sf"/>
</dbReference>
<evidence type="ECO:0000256" key="11">
    <source>
        <dbReference type="PIRNR" id="PIRNR001563"/>
    </source>
</evidence>
<comment type="cofactor">
    <cofactor evidence="1">
        <name>Mg(2+)</name>
        <dbReference type="ChEBI" id="CHEBI:18420"/>
    </cofactor>
</comment>
<dbReference type="EMBL" id="JACOPF010000005">
    <property type="protein sequence ID" value="MBC5690524.1"/>
    <property type="molecule type" value="Genomic_DNA"/>
</dbReference>
<dbReference type="PANTHER" id="PTHR11136:SF0">
    <property type="entry name" value="DIHYDROFOLATE SYNTHETASE-RELATED"/>
    <property type="match status" value="1"/>
</dbReference>
<feature type="domain" description="Mur ligase central" evidence="13">
    <location>
        <begin position="44"/>
        <end position="269"/>
    </location>
</feature>
<dbReference type="NCBIfam" id="TIGR01499">
    <property type="entry name" value="folC"/>
    <property type="match status" value="1"/>
</dbReference>
<evidence type="ECO:0000256" key="3">
    <source>
        <dbReference type="ARBA" id="ARBA00013025"/>
    </source>
</evidence>
<sequence>MTYEEATDYILNIPKFSKKNKPAHTEQFLAYLGNPQEHIKVVHVAGTNGKGSVCAYLNAMLLSEKRTVGMFTSPHLIKINERIIINDCEIDDDAFVRLFEEILKVVGQMREAGLPHPTFFEFLFGMAMTAFARAGVEYAVVETGLGGRLDATNVVKCPVATVITSIGMDHMEYLGSTLSEIAAEKAGIIKSGVPVFFAEGQTESNQIIEKKAYEMKCMCKKIGKDAYEILGIKKKHIAFSCSNAYYGDTTWSLKNIGIYQTENAMLAMETMRFLFGAKGHPDRWRGALSQLCRAGRMEEVLPDFYIDGAHNTSAVEAFAKSVSEAEKERIILFSAVQEKNYTEMIHILCKEVPADFYVVTAIENIRAVQPEILKEIFQKYTDKPVIMQKDIKQAVSYIREHRQGRTVYCLGSLYLAGRIKELMQEVKRC</sequence>
<evidence type="ECO:0000256" key="2">
    <source>
        <dbReference type="ARBA" id="ARBA00008276"/>
    </source>
</evidence>
<dbReference type="FunFam" id="3.40.1190.10:FF:000011">
    <property type="entry name" value="Folylpolyglutamate synthase/dihydrofolate synthase"/>
    <property type="match status" value="1"/>
</dbReference>
<evidence type="ECO:0000313" key="15">
    <source>
        <dbReference type="Proteomes" id="UP000652477"/>
    </source>
</evidence>
<dbReference type="PANTHER" id="PTHR11136">
    <property type="entry name" value="FOLYLPOLYGLUTAMATE SYNTHASE-RELATED"/>
    <property type="match status" value="1"/>
</dbReference>
<dbReference type="Gene3D" id="3.90.190.20">
    <property type="entry name" value="Mur ligase, C-terminal domain"/>
    <property type="match status" value="1"/>
</dbReference>
<name>A0A923RRD8_9FIRM</name>
<evidence type="ECO:0000256" key="6">
    <source>
        <dbReference type="ARBA" id="ARBA00022741"/>
    </source>
</evidence>
<dbReference type="Gene3D" id="3.40.1190.10">
    <property type="entry name" value="Mur-like, catalytic domain"/>
    <property type="match status" value="1"/>
</dbReference>
<keyword evidence="7 11" id="KW-0067">ATP-binding</keyword>
<dbReference type="PIRSF" id="PIRSF001563">
    <property type="entry name" value="Folylpolyglu_synth"/>
    <property type="match status" value="1"/>
</dbReference>
<evidence type="ECO:0000256" key="9">
    <source>
        <dbReference type="ARBA" id="ARBA00030592"/>
    </source>
</evidence>
<dbReference type="RefSeq" id="WP_186877172.1">
    <property type="nucleotide sequence ID" value="NZ_JACOPF010000005.1"/>
</dbReference>
<dbReference type="Proteomes" id="UP000652477">
    <property type="component" value="Unassembled WGS sequence"/>
</dbReference>
<comment type="caution">
    <text evidence="14">The sequence shown here is derived from an EMBL/GenBank/DDBJ whole genome shotgun (WGS) entry which is preliminary data.</text>
</comment>
<dbReference type="InterPro" id="IPR036615">
    <property type="entry name" value="Mur_ligase_C_dom_sf"/>
</dbReference>
<comment type="catalytic activity">
    <reaction evidence="10">
        <text>(6S)-5,6,7,8-tetrahydrofolyl-(gamma-L-Glu)(n) + L-glutamate + ATP = (6S)-5,6,7,8-tetrahydrofolyl-(gamma-L-Glu)(n+1) + ADP + phosphate + H(+)</text>
        <dbReference type="Rhea" id="RHEA:10580"/>
        <dbReference type="Rhea" id="RHEA-COMP:14738"/>
        <dbReference type="Rhea" id="RHEA-COMP:14740"/>
        <dbReference type="ChEBI" id="CHEBI:15378"/>
        <dbReference type="ChEBI" id="CHEBI:29985"/>
        <dbReference type="ChEBI" id="CHEBI:30616"/>
        <dbReference type="ChEBI" id="CHEBI:43474"/>
        <dbReference type="ChEBI" id="CHEBI:141005"/>
        <dbReference type="ChEBI" id="CHEBI:456216"/>
        <dbReference type="EC" id="6.3.2.17"/>
    </reaction>
</comment>
<dbReference type="EC" id="6.3.2.17" evidence="3"/>
<dbReference type="GO" id="GO:0005524">
    <property type="term" value="F:ATP binding"/>
    <property type="evidence" value="ECO:0007669"/>
    <property type="project" value="UniProtKB-KW"/>
</dbReference>
<evidence type="ECO:0000256" key="5">
    <source>
        <dbReference type="ARBA" id="ARBA00022723"/>
    </source>
</evidence>
<evidence type="ECO:0000259" key="13">
    <source>
        <dbReference type="Pfam" id="PF08245"/>
    </source>
</evidence>
<proteinExistence type="inferred from homology"/>
<dbReference type="InterPro" id="IPR001645">
    <property type="entry name" value="Folylpolyglutamate_synth"/>
</dbReference>
<comment type="similarity">
    <text evidence="2 11">Belongs to the folylpolyglutamate synthase family.</text>
</comment>
<reference evidence="14" key="1">
    <citation type="submission" date="2020-08" db="EMBL/GenBank/DDBJ databases">
        <title>Genome public.</title>
        <authorList>
            <person name="Liu C."/>
            <person name="Sun Q."/>
        </authorList>
    </citation>
    <scope>NUCLEOTIDE SEQUENCE</scope>
    <source>
        <strain evidence="14">NSJ-55</strain>
    </source>
</reference>
<evidence type="ECO:0000256" key="4">
    <source>
        <dbReference type="ARBA" id="ARBA00022598"/>
    </source>
</evidence>
<keyword evidence="4 11" id="KW-0436">Ligase</keyword>
<dbReference type="SUPFAM" id="SSF53244">
    <property type="entry name" value="MurD-like peptide ligases, peptide-binding domain"/>
    <property type="match status" value="1"/>
</dbReference>
<protein>
    <recommendedName>
        <fullName evidence="3">tetrahydrofolate synthase</fullName>
        <ecNumber evidence="3">6.3.2.17</ecNumber>
    </recommendedName>
    <alternativeName>
        <fullName evidence="9">Tetrahydrofolylpolyglutamate synthase</fullName>
    </alternativeName>
</protein>